<name>A0A914V708_9BILA</name>
<dbReference type="WBParaSite" id="PSAMB.scaffold1616size29332.g14066.t1">
    <property type="protein sequence ID" value="PSAMB.scaffold1616size29332.g14066.t1"/>
    <property type="gene ID" value="PSAMB.scaffold1616size29332.g14066"/>
</dbReference>
<protein>
    <recommendedName>
        <fullName evidence="5">Major sperm protein</fullName>
    </recommendedName>
</protein>
<dbReference type="GO" id="GO:0016020">
    <property type="term" value="C:membrane"/>
    <property type="evidence" value="ECO:0007669"/>
    <property type="project" value="UniProtKB-SubCell"/>
</dbReference>
<dbReference type="AlphaFoldDB" id="A0A914V708"/>
<evidence type="ECO:0000256" key="1">
    <source>
        <dbReference type="ARBA" id="ARBA00004141"/>
    </source>
</evidence>
<dbReference type="InterPro" id="IPR000535">
    <property type="entry name" value="MSP_dom"/>
</dbReference>
<evidence type="ECO:0000313" key="9">
    <source>
        <dbReference type="Proteomes" id="UP000887566"/>
    </source>
</evidence>
<feature type="region of interest" description="Disordered" evidence="6">
    <location>
        <begin position="100"/>
        <end position="178"/>
    </location>
</feature>
<organism evidence="9 10">
    <name type="scientific">Plectus sambesii</name>
    <dbReference type="NCBI Taxonomy" id="2011161"/>
    <lineage>
        <taxon>Eukaryota</taxon>
        <taxon>Metazoa</taxon>
        <taxon>Ecdysozoa</taxon>
        <taxon>Nematoda</taxon>
        <taxon>Chromadorea</taxon>
        <taxon>Plectida</taxon>
        <taxon>Plectina</taxon>
        <taxon>Plectoidea</taxon>
        <taxon>Plectidae</taxon>
        <taxon>Plectus</taxon>
    </lineage>
</organism>
<dbReference type="Proteomes" id="UP000887566">
    <property type="component" value="Unplaced"/>
</dbReference>
<evidence type="ECO:0000259" key="8">
    <source>
        <dbReference type="PROSITE" id="PS50202"/>
    </source>
</evidence>
<keyword evidence="3 7" id="KW-1133">Transmembrane helix</keyword>
<evidence type="ECO:0000256" key="6">
    <source>
        <dbReference type="SAM" id="MobiDB-lite"/>
    </source>
</evidence>
<sequence>MEDADAQGPSGASLPVFVFPSGIHFFVDEPHSHKQVLTLYNPYDFPLCYKILSTAPRKYSVIEPEGTLKPRCCVDIVIRHLAATVKANVGRSDKFRVQVQKHSEREVTGRKDVQATLHQSRRDAEVSEAQLRFEGTSAPTLRSRSSSTAPQQYSFPPPEYERQSSSQRTGSIGGGGGVAAAQQPLHGQSYLVVLAAIFCIAALMLPTHGDGQANSSSRVPEYLHLSVPQKLVAAYILGLVTMLLMRH</sequence>
<dbReference type="SUPFAM" id="SSF49354">
    <property type="entry name" value="PapD-like"/>
    <property type="match status" value="1"/>
</dbReference>
<dbReference type="PANTHER" id="PTHR34441">
    <property type="entry name" value="MOTILE SPERM DOMAIN-CONTAINING PROTEIN 1"/>
    <property type="match status" value="1"/>
</dbReference>
<dbReference type="InterPro" id="IPR008962">
    <property type="entry name" value="PapD-like_sf"/>
</dbReference>
<reference evidence="10" key="1">
    <citation type="submission" date="2022-11" db="UniProtKB">
        <authorList>
            <consortium name="WormBaseParasite"/>
        </authorList>
    </citation>
    <scope>IDENTIFICATION</scope>
</reference>
<feature type="compositionally biased region" description="Polar residues" evidence="6">
    <location>
        <begin position="137"/>
        <end position="154"/>
    </location>
</feature>
<feature type="transmembrane region" description="Helical" evidence="7">
    <location>
        <begin position="190"/>
        <end position="207"/>
    </location>
</feature>
<keyword evidence="2 7" id="KW-0812">Transmembrane</keyword>
<feature type="transmembrane region" description="Helical" evidence="7">
    <location>
        <begin position="227"/>
        <end position="245"/>
    </location>
</feature>
<dbReference type="Gene3D" id="2.60.40.10">
    <property type="entry name" value="Immunoglobulins"/>
    <property type="match status" value="1"/>
</dbReference>
<evidence type="ECO:0000313" key="10">
    <source>
        <dbReference type="WBParaSite" id="PSAMB.scaffold1616size29332.g14066.t1"/>
    </source>
</evidence>
<feature type="domain" description="MSP" evidence="8">
    <location>
        <begin position="15"/>
        <end position="136"/>
    </location>
</feature>
<proteinExistence type="predicted"/>
<feature type="compositionally biased region" description="Basic and acidic residues" evidence="6">
    <location>
        <begin position="100"/>
        <end position="113"/>
    </location>
</feature>
<keyword evidence="4 7" id="KW-0472">Membrane</keyword>
<keyword evidence="9" id="KW-1185">Reference proteome</keyword>
<evidence type="ECO:0000256" key="5">
    <source>
        <dbReference type="RuleBase" id="RU003425"/>
    </source>
</evidence>
<accession>A0A914V708</accession>
<dbReference type="PANTHER" id="PTHR34441:SF1">
    <property type="entry name" value="MOTILE SPERM DOMAIN-CONTAINING 1"/>
    <property type="match status" value="1"/>
</dbReference>
<dbReference type="InterPro" id="IPR013783">
    <property type="entry name" value="Ig-like_fold"/>
</dbReference>
<keyword evidence="5" id="KW-0963">Cytoplasm</keyword>
<dbReference type="InterPro" id="IPR039283">
    <property type="entry name" value="MOSPD1/3"/>
</dbReference>
<evidence type="ECO:0000256" key="4">
    <source>
        <dbReference type="ARBA" id="ARBA00023136"/>
    </source>
</evidence>
<comment type="function">
    <text evidence="5">Central component in molecular interactions underlying sperm crawling. Forms an extensive filament system that extends from sperm villipoda, along the leading edge of the pseudopod.</text>
</comment>
<keyword evidence="5" id="KW-0206">Cytoskeleton</keyword>
<evidence type="ECO:0000256" key="2">
    <source>
        <dbReference type="ARBA" id="ARBA00022692"/>
    </source>
</evidence>
<comment type="subcellular location">
    <subcellularLocation>
        <location evidence="1">Membrane</location>
        <topology evidence="1">Multi-pass membrane protein</topology>
    </subcellularLocation>
</comment>
<evidence type="ECO:0000256" key="7">
    <source>
        <dbReference type="SAM" id="Phobius"/>
    </source>
</evidence>
<dbReference type="GO" id="GO:0005737">
    <property type="term" value="C:cytoplasm"/>
    <property type="evidence" value="ECO:0007669"/>
    <property type="project" value="TreeGrafter"/>
</dbReference>
<evidence type="ECO:0000256" key="3">
    <source>
        <dbReference type="ARBA" id="ARBA00022989"/>
    </source>
</evidence>
<dbReference type="PROSITE" id="PS50202">
    <property type="entry name" value="MSP"/>
    <property type="match status" value="1"/>
</dbReference>
<dbReference type="Pfam" id="PF00635">
    <property type="entry name" value="Motile_Sperm"/>
    <property type="match status" value="1"/>
</dbReference>